<evidence type="ECO:0000313" key="2">
    <source>
        <dbReference type="Proteomes" id="UP000679220"/>
    </source>
</evidence>
<dbReference type="Proteomes" id="UP000679220">
    <property type="component" value="Unassembled WGS sequence"/>
</dbReference>
<name>A0A941F522_9BACT</name>
<reference evidence="1" key="2">
    <citation type="submission" date="2021-04" db="EMBL/GenBank/DDBJ databases">
        <authorList>
            <person name="Zhang T."/>
            <person name="Zhang Y."/>
            <person name="Lu D."/>
            <person name="Zuo D."/>
            <person name="Du Z."/>
        </authorList>
    </citation>
    <scope>NUCLEOTIDE SEQUENCE</scope>
    <source>
        <strain evidence="1">JR1</strain>
    </source>
</reference>
<reference evidence="1" key="1">
    <citation type="journal article" date="2018" name="Int. J. Syst. Evol. Microbiol.">
        <title>Carboxylicivirga sediminis sp. nov., isolated from coastal sediment.</title>
        <authorList>
            <person name="Wang F.Q."/>
            <person name="Ren L.H."/>
            <person name="Zou R.J."/>
            <person name="Sun Y.Z."/>
            <person name="Liu X.J."/>
            <person name="Jiang F."/>
            <person name="Liu L.J."/>
        </authorList>
    </citation>
    <scope>NUCLEOTIDE SEQUENCE</scope>
    <source>
        <strain evidence="1">JR1</strain>
    </source>
</reference>
<sequence length="52" mass="5803">MTKVVVDGIQCLLQDEVMNVWMVIKIINAKMKPQSCGVQIIIMMDAAHNCVV</sequence>
<protein>
    <submittedName>
        <fullName evidence="1">Uncharacterized protein</fullName>
    </submittedName>
</protein>
<dbReference type="RefSeq" id="WP_212191548.1">
    <property type="nucleotide sequence ID" value="NZ_JAGTAR010000019.1"/>
</dbReference>
<organism evidence="1 2">
    <name type="scientific">Carboxylicivirga sediminis</name>
    <dbReference type="NCBI Taxonomy" id="2006564"/>
    <lineage>
        <taxon>Bacteria</taxon>
        <taxon>Pseudomonadati</taxon>
        <taxon>Bacteroidota</taxon>
        <taxon>Bacteroidia</taxon>
        <taxon>Marinilabiliales</taxon>
        <taxon>Marinilabiliaceae</taxon>
        <taxon>Carboxylicivirga</taxon>
    </lineage>
</organism>
<evidence type="ECO:0000313" key="1">
    <source>
        <dbReference type="EMBL" id="MBR8536522.1"/>
    </source>
</evidence>
<proteinExistence type="predicted"/>
<dbReference type="EMBL" id="JAGTAR010000019">
    <property type="protein sequence ID" value="MBR8536522.1"/>
    <property type="molecule type" value="Genomic_DNA"/>
</dbReference>
<dbReference type="AlphaFoldDB" id="A0A941F522"/>
<keyword evidence="2" id="KW-1185">Reference proteome</keyword>
<comment type="caution">
    <text evidence="1">The sequence shown here is derived from an EMBL/GenBank/DDBJ whole genome shotgun (WGS) entry which is preliminary data.</text>
</comment>
<accession>A0A941F522</accession>
<gene>
    <name evidence="1" type="ORF">KDU71_13190</name>
</gene>